<reference evidence="2" key="3">
    <citation type="submission" date="2022-06" db="UniProtKB">
        <authorList>
            <consortium name="EnsemblPlants"/>
        </authorList>
    </citation>
    <scope>IDENTIFICATION</scope>
</reference>
<evidence type="ECO:0000313" key="2">
    <source>
        <dbReference type="EnsemblPlants" id="TuG1812G0700003258.01.T01.cds268396"/>
    </source>
</evidence>
<protein>
    <submittedName>
        <fullName evidence="2">Uncharacterized protein</fullName>
    </submittedName>
</protein>
<evidence type="ECO:0000313" key="3">
    <source>
        <dbReference type="Proteomes" id="UP000015106"/>
    </source>
</evidence>
<dbReference type="Gramene" id="TuG1812G0700003258.01.T01">
    <property type="protein sequence ID" value="TuG1812G0700003258.01.T01.cds268396"/>
    <property type="gene ID" value="TuG1812G0700003258.01"/>
</dbReference>
<keyword evidence="3" id="KW-1185">Reference proteome</keyword>
<reference evidence="2" key="2">
    <citation type="submission" date="2018-03" db="EMBL/GenBank/DDBJ databases">
        <title>The Triticum urartu genome reveals the dynamic nature of wheat genome evolution.</title>
        <authorList>
            <person name="Ling H."/>
            <person name="Ma B."/>
            <person name="Shi X."/>
            <person name="Liu H."/>
            <person name="Dong L."/>
            <person name="Sun H."/>
            <person name="Cao Y."/>
            <person name="Gao Q."/>
            <person name="Zheng S."/>
            <person name="Li Y."/>
            <person name="Yu Y."/>
            <person name="Du H."/>
            <person name="Qi M."/>
            <person name="Li Y."/>
            <person name="Yu H."/>
            <person name="Cui Y."/>
            <person name="Wang N."/>
            <person name="Chen C."/>
            <person name="Wu H."/>
            <person name="Zhao Y."/>
            <person name="Zhang J."/>
            <person name="Li Y."/>
            <person name="Zhou W."/>
            <person name="Zhang B."/>
            <person name="Hu W."/>
            <person name="Eijk M."/>
            <person name="Tang J."/>
            <person name="Witsenboer H."/>
            <person name="Zhao S."/>
            <person name="Li Z."/>
            <person name="Zhang A."/>
            <person name="Wang D."/>
            <person name="Liang C."/>
        </authorList>
    </citation>
    <scope>NUCLEOTIDE SEQUENCE [LARGE SCALE GENOMIC DNA]</scope>
    <source>
        <strain evidence="2">cv. G1812</strain>
    </source>
</reference>
<proteinExistence type="predicted"/>
<dbReference type="Proteomes" id="UP000015106">
    <property type="component" value="Chromosome 7"/>
</dbReference>
<keyword evidence="1" id="KW-0472">Membrane</keyword>
<reference evidence="3" key="1">
    <citation type="journal article" date="2013" name="Nature">
        <title>Draft genome of the wheat A-genome progenitor Triticum urartu.</title>
        <authorList>
            <person name="Ling H.Q."/>
            <person name="Zhao S."/>
            <person name="Liu D."/>
            <person name="Wang J."/>
            <person name="Sun H."/>
            <person name="Zhang C."/>
            <person name="Fan H."/>
            <person name="Li D."/>
            <person name="Dong L."/>
            <person name="Tao Y."/>
            <person name="Gao C."/>
            <person name="Wu H."/>
            <person name="Li Y."/>
            <person name="Cui Y."/>
            <person name="Guo X."/>
            <person name="Zheng S."/>
            <person name="Wang B."/>
            <person name="Yu K."/>
            <person name="Liang Q."/>
            <person name="Yang W."/>
            <person name="Lou X."/>
            <person name="Chen J."/>
            <person name="Feng M."/>
            <person name="Jian J."/>
            <person name="Zhang X."/>
            <person name="Luo G."/>
            <person name="Jiang Y."/>
            <person name="Liu J."/>
            <person name="Wang Z."/>
            <person name="Sha Y."/>
            <person name="Zhang B."/>
            <person name="Wu H."/>
            <person name="Tang D."/>
            <person name="Shen Q."/>
            <person name="Xue P."/>
            <person name="Zou S."/>
            <person name="Wang X."/>
            <person name="Liu X."/>
            <person name="Wang F."/>
            <person name="Yang Y."/>
            <person name="An X."/>
            <person name="Dong Z."/>
            <person name="Zhang K."/>
            <person name="Zhang X."/>
            <person name="Luo M.C."/>
            <person name="Dvorak J."/>
            <person name="Tong Y."/>
            <person name="Wang J."/>
            <person name="Yang H."/>
            <person name="Li Z."/>
            <person name="Wang D."/>
            <person name="Zhang A."/>
            <person name="Wang J."/>
        </authorList>
    </citation>
    <scope>NUCLEOTIDE SEQUENCE</scope>
    <source>
        <strain evidence="3">cv. G1812</strain>
    </source>
</reference>
<organism evidence="2 3">
    <name type="scientific">Triticum urartu</name>
    <name type="common">Red wild einkorn</name>
    <name type="synonym">Crithodium urartu</name>
    <dbReference type="NCBI Taxonomy" id="4572"/>
    <lineage>
        <taxon>Eukaryota</taxon>
        <taxon>Viridiplantae</taxon>
        <taxon>Streptophyta</taxon>
        <taxon>Embryophyta</taxon>
        <taxon>Tracheophyta</taxon>
        <taxon>Spermatophyta</taxon>
        <taxon>Magnoliopsida</taxon>
        <taxon>Liliopsida</taxon>
        <taxon>Poales</taxon>
        <taxon>Poaceae</taxon>
        <taxon>BOP clade</taxon>
        <taxon>Pooideae</taxon>
        <taxon>Triticodae</taxon>
        <taxon>Triticeae</taxon>
        <taxon>Triticinae</taxon>
        <taxon>Triticum</taxon>
    </lineage>
</organism>
<accession>A0A8R7R1J7</accession>
<dbReference type="AlphaFoldDB" id="A0A8R7R1J7"/>
<feature type="transmembrane region" description="Helical" evidence="1">
    <location>
        <begin position="71"/>
        <end position="89"/>
    </location>
</feature>
<evidence type="ECO:0000256" key="1">
    <source>
        <dbReference type="SAM" id="Phobius"/>
    </source>
</evidence>
<sequence>MAVLIMPIVRTILKSMRSPRCPAKNIPREYTARNATSISPSKVEPSAVLNGDQPMLRLLRVCNRPQADPTLVWGSSSLLTMLVIFRVIWKQVYAKNVRTKTSVW</sequence>
<name>A0A8R7R1J7_TRIUA</name>
<keyword evidence="1" id="KW-0812">Transmembrane</keyword>
<keyword evidence="1" id="KW-1133">Transmembrane helix</keyword>
<dbReference type="EnsemblPlants" id="TuG1812G0700003258.01.T01">
    <property type="protein sequence ID" value="TuG1812G0700003258.01.T01.cds268396"/>
    <property type="gene ID" value="TuG1812G0700003258.01"/>
</dbReference>